<keyword evidence="1" id="KW-0805">Transcription regulation</keyword>
<dbReference type="PANTHER" id="PTHR35790:SF4">
    <property type="entry name" value="HTH-TYPE TRANSCRIPTIONAL REGULATOR PCHR"/>
    <property type="match status" value="1"/>
</dbReference>
<reference evidence="5 6" key="1">
    <citation type="submission" date="2020-02" db="EMBL/GenBank/DDBJ databases">
        <title>Geodermatophilus sabuli CPCC 205279 I12A-02694.</title>
        <authorList>
            <person name="Jiang Z."/>
        </authorList>
    </citation>
    <scope>NUCLEOTIDE SEQUENCE [LARGE SCALE GENOMIC DNA]</scope>
    <source>
        <strain evidence="5 6">I12A-02694</strain>
    </source>
</reference>
<evidence type="ECO:0000256" key="1">
    <source>
        <dbReference type="ARBA" id="ARBA00023015"/>
    </source>
</evidence>
<keyword evidence="2" id="KW-0238">DNA-binding</keyword>
<dbReference type="InterPro" id="IPR036390">
    <property type="entry name" value="WH_DNA-bd_sf"/>
</dbReference>
<protein>
    <submittedName>
        <fullName evidence="5">Winged helix-turn-helix transcriptional regulator</fullName>
    </submittedName>
</protein>
<organism evidence="5 6">
    <name type="scientific">Geodermatophilus sabuli</name>
    <dbReference type="NCBI Taxonomy" id="1564158"/>
    <lineage>
        <taxon>Bacteria</taxon>
        <taxon>Bacillati</taxon>
        <taxon>Actinomycetota</taxon>
        <taxon>Actinomycetes</taxon>
        <taxon>Geodermatophilales</taxon>
        <taxon>Geodermatophilaceae</taxon>
        <taxon>Geodermatophilus</taxon>
    </lineage>
</organism>
<dbReference type="GO" id="GO:0003677">
    <property type="term" value="F:DNA binding"/>
    <property type="evidence" value="ECO:0007669"/>
    <property type="project" value="UniProtKB-KW"/>
</dbReference>
<dbReference type="EMBL" id="JAAGWF010000002">
    <property type="protein sequence ID" value="NEK56399.1"/>
    <property type="molecule type" value="Genomic_DNA"/>
</dbReference>
<sequence>MEIPPDAIHTPRPTVIDSEEFTPRLLSLLSNSLVWRESRALHKHFGLGTNDWRVISAIGIRPGVTASEISEFVAMNKAIVSKSVGVLTERRLIVQVEDTGRSRHLFLTAAGAEMHDAMLPISMRGQDIILADLSAEEVSQLNLLLRRLLAHVRELQAEDDPEEPDAGSA</sequence>
<dbReference type="SUPFAM" id="SSF46785">
    <property type="entry name" value="Winged helix' DNA-binding domain"/>
    <property type="match status" value="1"/>
</dbReference>
<keyword evidence="6" id="KW-1185">Reference proteome</keyword>
<dbReference type="PANTHER" id="PTHR35790">
    <property type="entry name" value="HTH-TYPE TRANSCRIPTIONAL REGULATOR PCHR"/>
    <property type="match status" value="1"/>
</dbReference>
<evidence type="ECO:0000256" key="3">
    <source>
        <dbReference type="ARBA" id="ARBA00023163"/>
    </source>
</evidence>
<dbReference type="AlphaFoldDB" id="A0A7K3VUS1"/>
<dbReference type="InterPro" id="IPR036388">
    <property type="entry name" value="WH-like_DNA-bd_sf"/>
</dbReference>
<evidence type="ECO:0000313" key="6">
    <source>
        <dbReference type="Proteomes" id="UP000470246"/>
    </source>
</evidence>
<dbReference type="InterPro" id="IPR000835">
    <property type="entry name" value="HTH_MarR-typ"/>
</dbReference>
<keyword evidence="3" id="KW-0804">Transcription</keyword>
<evidence type="ECO:0000256" key="2">
    <source>
        <dbReference type="ARBA" id="ARBA00023125"/>
    </source>
</evidence>
<dbReference type="PROSITE" id="PS50995">
    <property type="entry name" value="HTH_MARR_2"/>
    <property type="match status" value="1"/>
</dbReference>
<dbReference type="RefSeq" id="WP_163479588.1">
    <property type="nucleotide sequence ID" value="NZ_JAAGWF010000002.1"/>
</dbReference>
<proteinExistence type="predicted"/>
<accession>A0A7K3VUS1</accession>
<dbReference type="GO" id="GO:0003700">
    <property type="term" value="F:DNA-binding transcription factor activity"/>
    <property type="evidence" value="ECO:0007669"/>
    <property type="project" value="InterPro"/>
</dbReference>
<evidence type="ECO:0000259" key="4">
    <source>
        <dbReference type="PROSITE" id="PS50995"/>
    </source>
</evidence>
<gene>
    <name evidence="5" type="ORF">GCU56_00735</name>
</gene>
<dbReference type="Proteomes" id="UP000470246">
    <property type="component" value="Unassembled WGS sequence"/>
</dbReference>
<dbReference type="Pfam" id="PF12802">
    <property type="entry name" value="MarR_2"/>
    <property type="match status" value="1"/>
</dbReference>
<name>A0A7K3VUS1_9ACTN</name>
<dbReference type="InterPro" id="IPR052067">
    <property type="entry name" value="Metal_resp_HTH_trans_reg"/>
</dbReference>
<dbReference type="Gene3D" id="1.10.10.10">
    <property type="entry name" value="Winged helix-like DNA-binding domain superfamily/Winged helix DNA-binding domain"/>
    <property type="match status" value="1"/>
</dbReference>
<dbReference type="SMART" id="SM00347">
    <property type="entry name" value="HTH_MARR"/>
    <property type="match status" value="1"/>
</dbReference>
<feature type="domain" description="HTH marR-type" evidence="4">
    <location>
        <begin position="19"/>
        <end position="150"/>
    </location>
</feature>
<evidence type="ECO:0000313" key="5">
    <source>
        <dbReference type="EMBL" id="NEK56399.1"/>
    </source>
</evidence>
<comment type="caution">
    <text evidence="5">The sequence shown here is derived from an EMBL/GenBank/DDBJ whole genome shotgun (WGS) entry which is preliminary data.</text>
</comment>